<evidence type="ECO:0000256" key="1">
    <source>
        <dbReference type="SAM" id="MobiDB-lite"/>
    </source>
</evidence>
<dbReference type="AlphaFoldDB" id="A0AAD5R793"/>
<dbReference type="InterPro" id="IPR001680">
    <property type="entry name" value="WD40_rpt"/>
</dbReference>
<dbReference type="PANTHER" id="PTHR16022">
    <property type="entry name" value="WD REPEAT DOMAIN 60"/>
    <property type="match status" value="1"/>
</dbReference>
<dbReference type="GO" id="GO:0005929">
    <property type="term" value="C:cilium"/>
    <property type="evidence" value="ECO:0007669"/>
    <property type="project" value="GOC"/>
</dbReference>
<feature type="compositionally biased region" description="Basic and acidic residues" evidence="1">
    <location>
        <begin position="14"/>
        <end position="27"/>
    </location>
</feature>
<dbReference type="GO" id="GO:0045504">
    <property type="term" value="F:dynein heavy chain binding"/>
    <property type="evidence" value="ECO:0007669"/>
    <property type="project" value="InterPro"/>
</dbReference>
<dbReference type="SMART" id="SM00320">
    <property type="entry name" value="WD40"/>
    <property type="match status" value="3"/>
</dbReference>
<keyword evidence="3" id="KW-1185">Reference proteome</keyword>
<dbReference type="SUPFAM" id="SSF50978">
    <property type="entry name" value="WD40 repeat-like"/>
    <property type="match status" value="1"/>
</dbReference>
<dbReference type="GO" id="GO:0045503">
    <property type="term" value="F:dynein light chain binding"/>
    <property type="evidence" value="ECO:0007669"/>
    <property type="project" value="InterPro"/>
</dbReference>
<dbReference type="GO" id="GO:0005868">
    <property type="term" value="C:cytoplasmic dynein complex"/>
    <property type="evidence" value="ECO:0007669"/>
    <property type="project" value="InterPro"/>
</dbReference>
<dbReference type="Gene3D" id="2.130.10.10">
    <property type="entry name" value="YVTN repeat-like/Quinoprotein amine dehydrogenase"/>
    <property type="match status" value="1"/>
</dbReference>
<evidence type="ECO:0000313" key="3">
    <source>
        <dbReference type="Proteomes" id="UP001196413"/>
    </source>
</evidence>
<proteinExistence type="predicted"/>
<dbReference type="InterPro" id="IPR015943">
    <property type="entry name" value="WD40/YVTN_repeat-like_dom_sf"/>
</dbReference>
<name>A0AAD5R793_PARTN</name>
<evidence type="ECO:0000313" key="2">
    <source>
        <dbReference type="EMBL" id="KAJ1370846.1"/>
    </source>
</evidence>
<dbReference type="InterPro" id="IPR042505">
    <property type="entry name" value="DYNC2I1"/>
</dbReference>
<dbReference type="InterPro" id="IPR036322">
    <property type="entry name" value="WD40_repeat_dom_sf"/>
</dbReference>
<accession>A0AAD5R793</accession>
<dbReference type="EMBL" id="JAHQIW010006866">
    <property type="protein sequence ID" value="KAJ1370846.1"/>
    <property type="molecule type" value="Genomic_DNA"/>
</dbReference>
<feature type="compositionally biased region" description="Acidic residues" evidence="1">
    <location>
        <begin position="1"/>
        <end position="13"/>
    </location>
</feature>
<reference evidence="2" key="1">
    <citation type="submission" date="2021-06" db="EMBL/GenBank/DDBJ databases">
        <title>Parelaphostrongylus tenuis whole genome reference sequence.</title>
        <authorList>
            <person name="Garwood T.J."/>
            <person name="Larsen P.A."/>
            <person name="Fountain-Jones N.M."/>
            <person name="Garbe J.R."/>
            <person name="Macchietto M.G."/>
            <person name="Kania S.A."/>
            <person name="Gerhold R.W."/>
            <person name="Richards J.E."/>
            <person name="Wolf T.M."/>
        </authorList>
    </citation>
    <scope>NUCLEOTIDE SEQUENCE</scope>
    <source>
        <strain evidence="2">MNPRO001-30</strain>
        <tissue evidence="2">Meninges</tissue>
    </source>
</reference>
<gene>
    <name evidence="2" type="primary">WDR60</name>
    <name evidence="2" type="ORF">KIN20_032660</name>
</gene>
<dbReference type="PANTHER" id="PTHR16022:SF0">
    <property type="entry name" value="CYTOPLASMIC DYNEIN 2 INTERMEDIATE CHAIN 1"/>
    <property type="match status" value="1"/>
</dbReference>
<protein>
    <submittedName>
        <fullName evidence="2">WD repeat-containing protein 60</fullName>
    </submittedName>
</protein>
<dbReference type="GO" id="GO:0042073">
    <property type="term" value="P:intraciliary transport"/>
    <property type="evidence" value="ECO:0007669"/>
    <property type="project" value="InterPro"/>
</dbReference>
<dbReference type="Proteomes" id="UP001196413">
    <property type="component" value="Unassembled WGS sequence"/>
</dbReference>
<sequence length="626" mass="69692">MGSDEFEDEEDSDEITKILHEKSDDFTRSGIPPRVSSLERIHRKAKKATADLPSRKLSNENSTSVAERMVEDTPLLRRLASRQGGRSVDPSPPLKPTGVEEKTEVSKTVEKKRIQYTFYQPPACTTLPVGRFYLFFLRQLSRIASATSRIDFTSTSDVNQNAVAQADERYRKLNSLIMIEHVTYTIVDQPPIKDYDFYMELFGRSGKSLLSTQTGDDNLNEETQTEETLNAIKWTQHPPRDGYGWGTESGIHVGVNSQEDVDMTMFRENHLQNPRLKRTPYHVTSLLFRSKLLTYSGDISYSLVILGIGSASRVTTINFNPKQQDVVLVGFFVEESPAEDIVNRTLLVEYFMENDRPPKRLFISEGEVTSTSYNGDSTTLVAGVNDGVVEVYDLLEPSPVFSSSLPWIAGQTRSGRRRESDRETIIEAIEEDPALSTVASLDESGSISLWIVLRDSQGRPGVRPQSQLSLQLIALIRPDPFVMRSSSQPTPLLATCMVTCAHPSLFIVGFKGVYGEVLCVRMSPFVSSMILVGFSTGSLAVYNVAHINPLVVLTPPASLQKPVISVEWSPISSTVLYSLHGHTRLLVWDLSVNNTPQNVHDLSRQCNGNMGLRLISTAHVDDEPSA</sequence>
<comment type="caution">
    <text evidence="2">The sequence shown here is derived from an EMBL/GenBank/DDBJ whole genome shotgun (WGS) entry which is preliminary data.</text>
</comment>
<organism evidence="2 3">
    <name type="scientific">Parelaphostrongylus tenuis</name>
    <name type="common">Meningeal worm</name>
    <dbReference type="NCBI Taxonomy" id="148309"/>
    <lineage>
        <taxon>Eukaryota</taxon>
        <taxon>Metazoa</taxon>
        <taxon>Ecdysozoa</taxon>
        <taxon>Nematoda</taxon>
        <taxon>Chromadorea</taxon>
        <taxon>Rhabditida</taxon>
        <taxon>Rhabditina</taxon>
        <taxon>Rhabditomorpha</taxon>
        <taxon>Strongyloidea</taxon>
        <taxon>Metastrongylidae</taxon>
        <taxon>Parelaphostrongylus</taxon>
    </lineage>
</organism>
<feature type="region of interest" description="Disordered" evidence="1">
    <location>
        <begin position="1"/>
        <end position="106"/>
    </location>
</feature>